<dbReference type="Pfam" id="PF03227">
    <property type="entry name" value="GILT"/>
    <property type="match status" value="1"/>
</dbReference>
<proteinExistence type="inferred from homology"/>
<sequence>MKERILSGCNIQFNQVLFFNCRIGYYRIKYDLLTWGTITKYLNNTAGHYENISVTNRAKIIDDAFHLMNRQLNISVFWNLTQFLSNAQWVECASNKNVVNVDVYYGPLCSNSLKWFLEQFLILYPRLKCRIHVTFVPYGNATHHRENETGPWQFSCQHGPSECYANKIHACGIHAIQYSEPAKDHQLLTINLISCSMFMGAISPTGYPEYIPKVNLSKETRKLMKNCIASELADDLLAANGDKTKALQSPLRLPTIVINGVYSKENQDEAIRSFRKLICRHLTADKPDICYNRN</sequence>
<evidence type="ECO:0000313" key="7">
    <source>
        <dbReference type="Proteomes" id="UP000078492"/>
    </source>
</evidence>
<dbReference type="Proteomes" id="UP000078492">
    <property type="component" value="Unassembled WGS sequence"/>
</dbReference>
<dbReference type="EMBL" id="KQ980342">
    <property type="protein sequence ID" value="KYN16390.1"/>
    <property type="molecule type" value="Genomic_DNA"/>
</dbReference>
<dbReference type="GO" id="GO:0016671">
    <property type="term" value="F:oxidoreductase activity, acting on a sulfur group of donors, disulfide as acceptor"/>
    <property type="evidence" value="ECO:0007669"/>
    <property type="project" value="InterPro"/>
</dbReference>
<evidence type="ECO:0000256" key="2">
    <source>
        <dbReference type="ARBA" id="ARBA00005679"/>
    </source>
</evidence>
<dbReference type="AlphaFoldDB" id="A0A151J2W9"/>
<dbReference type="STRING" id="471704.A0A151J2W9"/>
<protein>
    <submittedName>
        <fullName evidence="6">Gamma-interferon-inducible lysosomal thiol reductase</fullName>
    </submittedName>
</protein>
<dbReference type="Gene3D" id="1.10.3480.20">
    <property type="match status" value="1"/>
</dbReference>
<reference evidence="6 7" key="1">
    <citation type="submission" date="2015-09" db="EMBL/GenBank/DDBJ databases">
        <title>Trachymyrmex cornetzi WGS genome.</title>
        <authorList>
            <person name="Nygaard S."/>
            <person name="Hu H."/>
            <person name="Boomsma J."/>
            <person name="Zhang G."/>
        </authorList>
    </citation>
    <scope>NUCLEOTIDE SEQUENCE [LARGE SCALE GENOMIC DNA]</scope>
    <source>
        <strain evidence="6">Tcor2-1</strain>
        <tissue evidence="6">Whole body</tissue>
    </source>
</reference>
<keyword evidence="7" id="KW-1185">Reference proteome</keyword>
<keyword evidence="4" id="KW-0732">Signal</keyword>
<name>A0A151J2W9_9HYME</name>
<evidence type="ECO:0000256" key="1">
    <source>
        <dbReference type="ARBA" id="ARBA00004613"/>
    </source>
</evidence>
<dbReference type="GO" id="GO:0005576">
    <property type="term" value="C:extracellular region"/>
    <property type="evidence" value="ECO:0007669"/>
    <property type="project" value="UniProtKB-SubCell"/>
</dbReference>
<comment type="subcellular location">
    <subcellularLocation>
        <location evidence="1">Secreted</location>
    </subcellularLocation>
</comment>
<organism evidence="6 7">
    <name type="scientific">Trachymyrmex cornetzi</name>
    <dbReference type="NCBI Taxonomy" id="471704"/>
    <lineage>
        <taxon>Eukaryota</taxon>
        <taxon>Metazoa</taxon>
        <taxon>Ecdysozoa</taxon>
        <taxon>Arthropoda</taxon>
        <taxon>Hexapoda</taxon>
        <taxon>Insecta</taxon>
        <taxon>Pterygota</taxon>
        <taxon>Neoptera</taxon>
        <taxon>Endopterygota</taxon>
        <taxon>Hymenoptera</taxon>
        <taxon>Apocrita</taxon>
        <taxon>Aculeata</taxon>
        <taxon>Formicoidea</taxon>
        <taxon>Formicidae</taxon>
        <taxon>Myrmicinae</taxon>
        <taxon>Trachymyrmex</taxon>
    </lineage>
</organism>
<comment type="similarity">
    <text evidence="2">Belongs to the GILT family.</text>
</comment>
<keyword evidence="5" id="KW-0325">Glycoprotein</keyword>
<dbReference type="InterPro" id="IPR004911">
    <property type="entry name" value="Interferon-induced_GILT"/>
</dbReference>
<gene>
    <name evidence="6" type="ORF">ALC57_11371</name>
</gene>
<evidence type="ECO:0000256" key="5">
    <source>
        <dbReference type="ARBA" id="ARBA00023180"/>
    </source>
</evidence>
<dbReference type="PANTHER" id="PTHR13234">
    <property type="entry name" value="GAMMA-INTERFERON INDUCIBLE LYSOSOMAL THIOL REDUCTASE GILT"/>
    <property type="match status" value="1"/>
</dbReference>
<accession>A0A151J2W9</accession>
<dbReference type="PANTHER" id="PTHR13234:SF8">
    <property type="entry name" value="GAMMA-INTERFERON-INDUCIBLE LYSOSOMAL THIOL REDUCTASE"/>
    <property type="match status" value="1"/>
</dbReference>
<evidence type="ECO:0000256" key="4">
    <source>
        <dbReference type="ARBA" id="ARBA00022729"/>
    </source>
</evidence>
<evidence type="ECO:0000313" key="6">
    <source>
        <dbReference type="EMBL" id="KYN16390.1"/>
    </source>
</evidence>
<evidence type="ECO:0000256" key="3">
    <source>
        <dbReference type="ARBA" id="ARBA00022525"/>
    </source>
</evidence>
<keyword evidence="3" id="KW-0964">Secreted</keyword>